<feature type="transmembrane region" description="Helical" evidence="7">
    <location>
        <begin position="138"/>
        <end position="161"/>
    </location>
</feature>
<proteinExistence type="inferred from homology"/>
<dbReference type="RefSeq" id="WP_382422062.1">
    <property type="nucleotide sequence ID" value="NZ_JBHSCW010000003.1"/>
</dbReference>
<dbReference type="InterPro" id="IPR035906">
    <property type="entry name" value="MetI-like_sf"/>
</dbReference>
<feature type="transmembrane region" description="Helical" evidence="7">
    <location>
        <begin position="31"/>
        <end position="53"/>
    </location>
</feature>
<dbReference type="InterPro" id="IPR000515">
    <property type="entry name" value="MetI-like"/>
</dbReference>
<dbReference type="CDD" id="cd06261">
    <property type="entry name" value="TM_PBP2"/>
    <property type="match status" value="1"/>
</dbReference>
<keyword evidence="4 7" id="KW-0812">Transmembrane</keyword>
<dbReference type="Gene3D" id="1.10.3720.10">
    <property type="entry name" value="MetI-like"/>
    <property type="match status" value="1"/>
</dbReference>
<comment type="similarity">
    <text evidence="7">Belongs to the binding-protein-dependent transport system permease family.</text>
</comment>
<dbReference type="EMBL" id="JBHSCW010000003">
    <property type="protein sequence ID" value="MFC4351738.1"/>
    <property type="molecule type" value="Genomic_DNA"/>
</dbReference>
<feature type="transmembrane region" description="Helical" evidence="7">
    <location>
        <begin position="255"/>
        <end position="278"/>
    </location>
</feature>
<gene>
    <name evidence="9" type="ORF">ACFOW6_09315</name>
</gene>
<feature type="domain" description="ABC transmembrane type-1" evidence="8">
    <location>
        <begin position="90"/>
        <end position="278"/>
    </location>
</feature>
<evidence type="ECO:0000313" key="10">
    <source>
        <dbReference type="Proteomes" id="UP001595799"/>
    </source>
</evidence>
<reference evidence="10" key="1">
    <citation type="journal article" date="2019" name="Int. J. Syst. Evol. Microbiol.">
        <title>The Global Catalogue of Microorganisms (GCM) 10K type strain sequencing project: providing services to taxonomists for standard genome sequencing and annotation.</title>
        <authorList>
            <consortium name="The Broad Institute Genomics Platform"/>
            <consortium name="The Broad Institute Genome Sequencing Center for Infectious Disease"/>
            <person name="Wu L."/>
            <person name="Ma J."/>
        </authorList>
    </citation>
    <scope>NUCLEOTIDE SEQUENCE [LARGE SCALE GENOMIC DNA]</scope>
    <source>
        <strain evidence="10">CECT 8472</strain>
    </source>
</reference>
<keyword evidence="3" id="KW-1003">Cell membrane</keyword>
<organism evidence="9 10">
    <name type="scientific">Fodinicurvata halophila</name>
    <dbReference type="NCBI Taxonomy" id="1419723"/>
    <lineage>
        <taxon>Bacteria</taxon>
        <taxon>Pseudomonadati</taxon>
        <taxon>Pseudomonadota</taxon>
        <taxon>Alphaproteobacteria</taxon>
        <taxon>Rhodospirillales</taxon>
        <taxon>Rhodovibrionaceae</taxon>
        <taxon>Fodinicurvata</taxon>
    </lineage>
</organism>
<comment type="subcellular location">
    <subcellularLocation>
        <location evidence="1 7">Cell membrane</location>
        <topology evidence="1 7">Multi-pass membrane protein</topology>
    </subcellularLocation>
</comment>
<evidence type="ECO:0000256" key="5">
    <source>
        <dbReference type="ARBA" id="ARBA00022989"/>
    </source>
</evidence>
<keyword evidence="5 7" id="KW-1133">Transmembrane helix</keyword>
<dbReference type="PANTHER" id="PTHR43386:SF6">
    <property type="entry name" value="ABC TRANSPORTER PERMEASE PROTEIN"/>
    <property type="match status" value="1"/>
</dbReference>
<evidence type="ECO:0000256" key="1">
    <source>
        <dbReference type="ARBA" id="ARBA00004651"/>
    </source>
</evidence>
<comment type="caution">
    <text evidence="9">The sequence shown here is derived from an EMBL/GenBank/DDBJ whole genome shotgun (WGS) entry which is preliminary data.</text>
</comment>
<dbReference type="Pfam" id="PF00528">
    <property type="entry name" value="BPD_transp_1"/>
    <property type="match status" value="1"/>
</dbReference>
<dbReference type="SUPFAM" id="SSF161098">
    <property type="entry name" value="MetI-like"/>
    <property type="match status" value="1"/>
</dbReference>
<evidence type="ECO:0000313" key="9">
    <source>
        <dbReference type="EMBL" id="MFC4351738.1"/>
    </source>
</evidence>
<dbReference type="Proteomes" id="UP001595799">
    <property type="component" value="Unassembled WGS sequence"/>
</dbReference>
<name>A0ABV8ULP1_9PROT</name>
<sequence length="294" mass="31458">MANAAHPVSASQWLLGALSLPRKWRIGAGPVTAFLVLVIIVLSAIFAPYYVPFDPMAMEATKRLQPPGGDYILGTDPFGRDMFSRVVYGGRISLLIGVGAAVISVFLGLLIGLVAGFFRLADALIMRVMDSLMSIPAILLAIALVSLSGASIGSVIIAITIPEIPRVVRLVRSVVLSAREEPYVEAAIAQGSSMPKILIQHLMPNTMAPLIVQGTYICASAILIEAILSFLGAGVSTETPTWGNIMAEGRDYFQINPGLIFWPGLMLSLCILSINLIGDTARDLLDPRMKKREA</sequence>
<evidence type="ECO:0000256" key="4">
    <source>
        <dbReference type="ARBA" id="ARBA00022692"/>
    </source>
</evidence>
<dbReference type="PANTHER" id="PTHR43386">
    <property type="entry name" value="OLIGOPEPTIDE TRANSPORT SYSTEM PERMEASE PROTEIN APPC"/>
    <property type="match status" value="1"/>
</dbReference>
<feature type="transmembrane region" description="Helical" evidence="7">
    <location>
        <begin position="210"/>
        <end position="235"/>
    </location>
</feature>
<evidence type="ECO:0000256" key="3">
    <source>
        <dbReference type="ARBA" id="ARBA00022475"/>
    </source>
</evidence>
<keyword evidence="6 7" id="KW-0472">Membrane</keyword>
<dbReference type="InterPro" id="IPR025966">
    <property type="entry name" value="OppC_N"/>
</dbReference>
<dbReference type="InterPro" id="IPR050366">
    <property type="entry name" value="BP-dependent_transpt_permease"/>
</dbReference>
<keyword evidence="2 7" id="KW-0813">Transport</keyword>
<feature type="transmembrane region" description="Helical" evidence="7">
    <location>
        <begin position="92"/>
        <end position="118"/>
    </location>
</feature>
<keyword evidence="10" id="KW-1185">Reference proteome</keyword>
<accession>A0ABV8ULP1</accession>
<dbReference type="Pfam" id="PF12911">
    <property type="entry name" value="OppC_N"/>
    <property type="match status" value="1"/>
</dbReference>
<evidence type="ECO:0000256" key="7">
    <source>
        <dbReference type="RuleBase" id="RU363032"/>
    </source>
</evidence>
<evidence type="ECO:0000259" key="8">
    <source>
        <dbReference type="PROSITE" id="PS50928"/>
    </source>
</evidence>
<dbReference type="PROSITE" id="PS50928">
    <property type="entry name" value="ABC_TM1"/>
    <property type="match status" value="1"/>
</dbReference>
<protein>
    <submittedName>
        <fullName evidence="9">ABC transporter permease</fullName>
    </submittedName>
</protein>
<evidence type="ECO:0000256" key="2">
    <source>
        <dbReference type="ARBA" id="ARBA00022448"/>
    </source>
</evidence>
<evidence type="ECO:0000256" key="6">
    <source>
        <dbReference type="ARBA" id="ARBA00023136"/>
    </source>
</evidence>